<name>A0A0F9D2X0_9ZZZZ</name>
<organism evidence="2">
    <name type="scientific">marine sediment metagenome</name>
    <dbReference type="NCBI Taxonomy" id="412755"/>
    <lineage>
        <taxon>unclassified sequences</taxon>
        <taxon>metagenomes</taxon>
        <taxon>ecological metagenomes</taxon>
    </lineage>
</organism>
<evidence type="ECO:0000256" key="1">
    <source>
        <dbReference type="SAM" id="Phobius"/>
    </source>
</evidence>
<comment type="caution">
    <text evidence="2">The sequence shown here is derived from an EMBL/GenBank/DDBJ whole genome shotgun (WGS) entry which is preliminary data.</text>
</comment>
<dbReference type="AlphaFoldDB" id="A0A0F9D2X0"/>
<gene>
    <name evidence="2" type="ORF">LCGC14_2251180</name>
</gene>
<dbReference type="EMBL" id="LAZR01030687">
    <property type="protein sequence ID" value="KKL55864.1"/>
    <property type="molecule type" value="Genomic_DNA"/>
</dbReference>
<feature type="transmembrane region" description="Helical" evidence="1">
    <location>
        <begin position="59"/>
        <end position="79"/>
    </location>
</feature>
<reference evidence="2" key="1">
    <citation type="journal article" date="2015" name="Nature">
        <title>Complex archaea that bridge the gap between prokaryotes and eukaryotes.</title>
        <authorList>
            <person name="Spang A."/>
            <person name="Saw J.H."/>
            <person name="Jorgensen S.L."/>
            <person name="Zaremba-Niedzwiedzka K."/>
            <person name="Martijn J."/>
            <person name="Lind A.E."/>
            <person name="van Eijk R."/>
            <person name="Schleper C."/>
            <person name="Guy L."/>
            <person name="Ettema T.J."/>
        </authorList>
    </citation>
    <scope>NUCLEOTIDE SEQUENCE</scope>
</reference>
<feature type="transmembrane region" description="Helical" evidence="1">
    <location>
        <begin position="12"/>
        <end position="39"/>
    </location>
</feature>
<evidence type="ECO:0008006" key="3">
    <source>
        <dbReference type="Google" id="ProtNLM"/>
    </source>
</evidence>
<proteinExistence type="predicted"/>
<keyword evidence="1" id="KW-1133">Transmembrane helix</keyword>
<keyword evidence="1" id="KW-0472">Membrane</keyword>
<protein>
    <recommendedName>
        <fullName evidence="3">DUF4386 domain-containing protein</fullName>
    </recommendedName>
</protein>
<feature type="non-terminal residue" evidence="2">
    <location>
        <position position="104"/>
    </location>
</feature>
<evidence type="ECO:0000313" key="2">
    <source>
        <dbReference type="EMBL" id="KKL55864.1"/>
    </source>
</evidence>
<accession>A0A0F9D2X0</accession>
<sequence>MGKNESQNKSYALTMIAAFLANALSIVLFLERILAAPFLEMFKDMGGAEAADVIRTFTAFQYISVIGFLASLIWIILVYIGKKEKYILKTRVSVVLIGLFILLI</sequence>
<keyword evidence="1" id="KW-0812">Transmembrane</keyword>